<dbReference type="PANTHER" id="PTHR34297">
    <property type="entry name" value="HYPOTHETICAL CYTOSOLIC PROTEIN-RELATED"/>
    <property type="match status" value="1"/>
</dbReference>
<comment type="similarity">
    <text evidence="1">Belongs to the asp23 family.</text>
</comment>
<evidence type="ECO:0008006" key="4">
    <source>
        <dbReference type="Google" id="ProtNLM"/>
    </source>
</evidence>
<organism evidence="2 3">
    <name type="scientific">Acetohalobium arabaticum (strain ATCC 49924 / DSM 5501 / Z-7288)</name>
    <dbReference type="NCBI Taxonomy" id="574087"/>
    <lineage>
        <taxon>Bacteria</taxon>
        <taxon>Bacillati</taxon>
        <taxon>Bacillota</taxon>
        <taxon>Clostridia</taxon>
        <taxon>Halanaerobiales</taxon>
        <taxon>Halobacteroidaceae</taxon>
        <taxon>Acetohalobium</taxon>
    </lineage>
</organism>
<reference evidence="2 3" key="1">
    <citation type="journal article" date="2010" name="Stand. Genomic Sci.">
        <title>Complete genome sequence of Acetohalobium arabaticum type strain (Z-7288).</title>
        <authorList>
            <person name="Sikorski J."/>
            <person name="Lapidus A."/>
            <person name="Chertkov O."/>
            <person name="Lucas S."/>
            <person name="Copeland A."/>
            <person name="Glavina Del Rio T."/>
            <person name="Nolan M."/>
            <person name="Tice H."/>
            <person name="Cheng J.F."/>
            <person name="Han C."/>
            <person name="Brambilla E."/>
            <person name="Pitluck S."/>
            <person name="Liolios K."/>
            <person name="Ivanova N."/>
            <person name="Mavromatis K."/>
            <person name="Mikhailova N."/>
            <person name="Pati A."/>
            <person name="Bruce D."/>
            <person name="Detter C."/>
            <person name="Tapia R."/>
            <person name="Goodwin L."/>
            <person name="Chen A."/>
            <person name="Palaniappan K."/>
            <person name="Land M."/>
            <person name="Hauser L."/>
            <person name="Chang Y.J."/>
            <person name="Jeffries C.D."/>
            <person name="Rohde M."/>
            <person name="Goker M."/>
            <person name="Spring S."/>
            <person name="Woyke T."/>
            <person name="Bristow J."/>
            <person name="Eisen J.A."/>
            <person name="Markowitz V."/>
            <person name="Hugenholtz P."/>
            <person name="Kyrpides N.C."/>
            <person name="Klenk H.P."/>
        </authorList>
    </citation>
    <scope>NUCLEOTIDE SEQUENCE [LARGE SCALE GENOMIC DNA]</scope>
    <source>
        <strain evidence="3">ATCC 49924 / DSM 5501 / Z-7288</strain>
    </source>
</reference>
<dbReference type="KEGG" id="aar:Acear_1422"/>
<dbReference type="RefSeq" id="WP_013278377.1">
    <property type="nucleotide sequence ID" value="NC_014378.1"/>
</dbReference>
<protein>
    <recommendedName>
        <fullName evidence="4">Asp23/Gls24 family envelope stress response protein</fullName>
    </recommendedName>
</protein>
<dbReference type="Pfam" id="PF03780">
    <property type="entry name" value="Asp23"/>
    <property type="match status" value="1"/>
</dbReference>
<dbReference type="Proteomes" id="UP000001661">
    <property type="component" value="Chromosome"/>
</dbReference>
<dbReference type="STRING" id="574087.Acear_1422"/>
<evidence type="ECO:0000256" key="1">
    <source>
        <dbReference type="ARBA" id="ARBA00005721"/>
    </source>
</evidence>
<evidence type="ECO:0000313" key="3">
    <source>
        <dbReference type="Proteomes" id="UP000001661"/>
    </source>
</evidence>
<sequence>MQQELENELGKITISKEVISIIAGMAAVECYGLVGMATQRVKDGLNELLGRENLRKGVEVVVGEGTVSIDLYIIVEYGVNISEVANNIIDKVKYTLEELAGVEVSEININVQGVRVGEVEE</sequence>
<dbReference type="EMBL" id="CP002105">
    <property type="protein sequence ID" value="ADL12932.1"/>
    <property type="molecule type" value="Genomic_DNA"/>
</dbReference>
<dbReference type="InterPro" id="IPR005531">
    <property type="entry name" value="Asp23"/>
</dbReference>
<dbReference type="eggNOG" id="COG1302">
    <property type="taxonomic scope" value="Bacteria"/>
</dbReference>
<proteinExistence type="inferred from homology"/>
<dbReference type="AlphaFoldDB" id="D9QQZ1"/>
<accession>D9QQZ1</accession>
<gene>
    <name evidence="2" type="ordered locus">Acear_1422</name>
</gene>
<evidence type="ECO:0000313" key="2">
    <source>
        <dbReference type="EMBL" id="ADL12932.1"/>
    </source>
</evidence>
<dbReference type="PANTHER" id="PTHR34297:SF2">
    <property type="entry name" value="ASP23_GLS24 FAMILY ENVELOPE STRESS RESPONSE PROTEIN"/>
    <property type="match status" value="1"/>
</dbReference>
<dbReference type="OrthoDB" id="9793465at2"/>
<name>D9QQZ1_ACEAZ</name>
<dbReference type="HOGENOM" id="CLU_113198_2_0_9"/>
<keyword evidence="3" id="KW-1185">Reference proteome</keyword>